<dbReference type="GO" id="GO:0008270">
    <property type="term" value="F:zinc ion binding"/>
    <property type="evidence" value="ECO:0007669"/>
    <property type="project" value="UniProtKB-KW"/>
</dbReference>
<dbReference type="GO" id="GO:0003676">
    <property type="term" value="F:nucleic acid binding"/>
    <property type="evidence" value="ECO:0007669"/>
    <property type="project" value="InterPro"/>
</dbReference>
<dbReference type="SMART" id="SM00343">
    <property type="entry name" value="ZnF_C2HC"/>
    <property type="match status" value="3"/>
</dbReference>
<dbReference type="EMBL" id="KZ819606">
    <property type="protein sequence ID" value="PWN32189.1"/>
    <property type="molecule type" value="Genomic_DNA"/>
</dbReference>
<dbReference type="STRING" id="1280837.A0A316V3Q7"/>
<proteinExistence type="predicted"/>
<dbReference type="GO" id="GO:0006397">
    <property type="term" value="P:mRNA processing"/>
    <property type="evidence" value="ECO:0007669"/>
    <property type="project" value="UniProtKB-KW"/>
</dbReference>
<dbReference type="AlphaFoldDB" id="A0A316V3Q7"/>
<dbReference type="InParanoid" id="A0A316V3Q7"/>
<dbReference type="RefSeq" id="XP_025352491.1">
    <property type="nucleotide sequence ID" value="XM_025501935.1"/>
</dbReference>
<name>A0A316V3Q7_9BASI</name>
<dbReference type="InterPro" id="IPR036875">
    <property type="entry name" value="Znf_CCHC_sf"/>
</dbReference>
<evidence type="ECO:0000256" key="2">
    <source>
        <dbReference type="PROSITE-ProRule" id="PRU00047"/>
    </source>
</evidence>
<dbReference type="Gene3D" id="4.10.60.10">
    <property type="entry name" value="Zinc finger, CCHC-type"/>
    <property type="match status" value="2"/>
</dbReference>
<accession>A0A316V3Q7</accession>
<dbReference type="Proteomes" id="UP000245771">
    <property type="component" value="Unassembled WGS sequence"/>
</dbReference>
<dbReference type="Pfam" id="PF00098">
    <property type="entry name" value="zf-CCHC"/>
    <property type="match status" value="2"/>
</dbReference>
<keyword evidence="1" id="KW-0507">mRNA processing</keyword>
<protein>
    <recommendedName>
        <fullName evidence="3">CCHC-type domain-containing protein</fullName>
    </recommendedName>
</protein>
<evidence type="ECO:0000256" key="1">
    <source>
        <dbReference type="ARBA" id="ARBA00022664"/>
    </source>
</evidence>
<keyword evidence="2" id="KW-0863">Zinc-finger</keyword>
<evidence type="ECO:0000313" key="4">
    <source>
        <dbReference type="EMBL" id="PWN32189.1"/>
    </source>
</evidence>
<gene>
    <name evidence="4" type="ORF">FA14DRAFT_192439</name>
</gene>
<dbReference type="PROSITE" id="PS50158">
    <property type="entry name" value="ZF_CCHC"/>
    <property type="match status" value="2"/>
</dbReference>
<keyword evidence="2" id="KW-0862">Zinc</keyword>
<organism evidence="4 5">
    <name type="scientific">Meira miltonrushii</name>
    <dbReference type="NCBI Taxonomy" id="1280837"/>
    <lineage>
        <taxon>Eukaryota</taxon>
        <taxon>Fungi</taxon>
        <taxon>Dikarya</taxon>
        <taxon>Basidiomycota</taxon>
        <taxon>Ustilaginomycotina</taxon>
        <taxon>Exobasidiomycetes</taxon>
        <taxon>Exobasidiales</taxon>
        <taxon>Brachybasidiaceae</taxon>
        <taxon>Meira</taxon>
    </lineage>
</organism>
<dbReference type="SUPFAM" id="SSF57756">
    <property type="entry name" value="Retrovirus zinc finger-like domains"/>
    <property type="match status" value="1"/>
</dbReference>
<keyword evidence="5" id="KW-1185">Reference proteome</keyword>
<dbReference type="InterPro" id="IPR001878">
    <property type="entry name" value="Znf_CCHC"/>
</dbReference>
<evidence type="ECO:0000313" key="5">
    <source>
        <dbReference type="Proteomes" id="UP000245771"/>
    </source>
</evidence>
<dbReference type="GeneID" id="37023716"/>
<reference evidence="4 5" key="1">
    <citation type="journal article" date="2018" name="Mol. Biol. Evol.">
        <title>Broad Genomic Sampling Reveals a Smut Pathogenic Ancestry of the Fungal Clade Ustilaginomycotina.</title>
        <authorList>
            <person name="Kijpornyongpan T."/>
            <person name="Mondo S.J."/>
            <person name="Barry K."/>
            <person name="Sandor L."/>
            <person name="Lee J."/>
            <person name="Lipzen A."/>
            <person name="Pangilinan J."/>
            <person name="LaButti K."/>
            <person name="Hainaut M."/>
            <person name="Henrissat B."/>
            <person name="Grigoriev I.V."/>
            <person name="Spatafora J.W."/>
            <person name="Aime M.C."/>
        </authorList>
    </citation>
    <scope>NUCLEOTIDE SEQUENCE [LARGE SCALE GENOMIC DNA]</scope>
    <source>
        <strain evidence="4 5">MCA 3882</strain>
    </source>
</reference>
<evidence type="ECO:0000259" key="3">
    <source>
        <dbReference type="PROSITE" id="PS50158"/>
    </source>
</evidence>
<feature type="domain" description="CCHC-type" evidence="3">
    <location>
        <begin position="398"/>
        <end position="414"/>
    </location>
</feature>
<keyword evidence="2" id="KW-0479">Metal-binding</keyword>
<sequence length="419" mass="48262">MDLSEDMAFSQNNPNWYEKFWNTLTAEQKLKLEEINRLKAVFKNSYRATPVPILPLLSDITHSKRSLSDIQADLTSKRQRLGSVENGGASPDEIGSSNTKARCWTAFEPLTIEGYEEQQEWDSSKFRLPSKKNQELPDRTSRWCLEFEKPIKHPEKRIRDRLKELIELRWSKNNSDKGPLFKDENGILRIPEVNNTLRIDGHYMVDITCSTIEESYYLACKVKTIDVQAEDGKAGIRIECIDPGRCRDPQILTIMISLESNEIVPADQVPNLYYERAIYYISQDYATLFQLLGAWRPTTKWSDGTQSSARPFACFAVKMAEGIDKSKLPWDTITYKTVPNGPKILCKFNLEHVEKYNRCSKCRQLGHSFGNCPTTVCFKCNVLGHMKKDCPNKKPKYRCQNCGEEGHMKKDCPNPPEFF</sequence>
<dbReference type="OrthoDB" id="2527451at2759"/>
<feature type="domain" description="CCHC-type" evidence="3">
    <location>
        <begin position="377"/>
        <end position="392"/>
    </location>
</feature>